<proteinExistence type="predicted"/>
<reference evidence="3 4" key="1">
    <citation type="submission" date="2020-04" db="EMBL/GenBank/DDBJ databases">
        <title>Draft Genome Sequence of Streptomyces morookaense DSM 40503, an 8-azaguanine-producing strain.</title>
        <authorList>
            <person name="Qi J."/>
            <person name="Gao J.-M."/>
        </authorList>
    </citation>
    <scope>NUCLEOTIDE SEQUENCE [LARGE SCALE GENOMIC DNA]</scope>
    <source>
        <strain evidence="3 4">DSM 40503</strain>
    </source>
</reference>
<keyword evidence="4" id="KW-1185">Reference proteome</keyword>
<sequence>MTLRSARPLVASGAGLALLAALGLAGSAGARPADAGSTTVSPAGHSFAATLNGQATFQAGSVTVTCNTSTSQPDGTTTNNQVPAAPGNTNAAGPVASSVNAPTYSDCSASIPGVTVTVTTSGTWGISMQNGSPITATMTIPQGGLVLQTTGLANCTVTAAPGGSASFGATFTNGAPSQLVVSGASVPVTVSGGFGCPTAATASVFNATYDVTDTTDATQQITVGS</sequence>
<dbReference type="RefSeq" id="WP_171086731.1">
    <property type="nucleotide sequence ID" value="NZ_BNBU01000009.1"/>
</dbReference>
<feature type="chain" id="PRO_5031124349" description="Ig-like domain-containing protein" evidence="2">
    <location>
        <begin position="31"/>
        <end position="225"/>
    </location>
</feature>
<feature type="compositionally biased region" description="Polar residues" evidence="1">
    <location>
        <begin position="67"/>
        <end position="81"/>
    </location>
</feature>
<evidence type="ECO:0000313" key="4">
    <source>
        <dbReference type="Proteomes" id="UP000587462"/>
    </source>
</evidence>
<dbReference type="EMBL" id="JABBXF010000090">
    <property type="protein sequence ID" value="NVK81730.1"/>
    <property type="molecule type" value="Genomic_DNA"/>
</dbReference>
<evidence type="ECO:0000313" key="3">
    <source>
        <dbReference type="EMBL" id="NVK81730.1"/>
    </source>
</evidence>
<gene>
    <name evidence="3" type="ORF">HG542_29370</name>
</gene>
<keyword evidence="2" id="KW-0732">Signal</keyword>
<organism evidence="3 4">
    <name type="scientific">Streptomyces morookaense</name>
    <name type="common">Streptoverticillium morookaense</name>
    <dbReference type="NCBI Taxonomy" id="1970"/>
    <lineage>
        <taxon>Bacteria</taxon>
        <taxon>Bacillati</taxon>
        <taxon>Actinomycetota</taxon>
        <taxon>Actinomycetes</taxon>
        <taxon>Kitasatosporales</taxon>
        <taxon>Streptomycetaceae</taxon>
        <taxon>Streptomyces</taxon>
    </lineage>
</organism>
<dbReference type="AlphaFoldDB" id="A0A7Y7BA56"/>
<evidence type="ECO:0000256" key="2">
    <source>
        <dbReference type="SAM" id="SignalP"/>
    </source>
</evidence>
<accession>A0A7Y7BA56</accession>
<dbReference type="Proteomes" id="UP000587462">
    <property type="component" value="Unassembled WGS sequence"/>
</dbReference>
<feature type="compositionally biased region" description="Low complexity" evidence="1">
    <location>
        <begin position="82"/>
        <end position="94"/>
    </location>
</feature>
<feature type="region of interest" description="Disordered" evidence="1">
    <location>
        <begin position="67"/>
        <end position="94"/>
    </location>
</feature>
<name>A0A7Y7BA56_STRMO</name>
<evidence type="ECO:0008006" key="5">
    <source>
        <dbReference type="Google" id="ProtNLM"/>
    </source>
</evidence>
<comment type="caution">
    <text evidence="3">The sequence shown here is derived from an EMBL/GenBank/DDBJ whole genome shotgun (WGS) entry which is preliminary data.</text>
</comment>
<protein>
    <recommendedName>
        <fullName evidence="5">Ig-like domain-containing protein</fullName>
    </recommendedName>
</protein>
<evidence type="ECO:0000256" key="1">
    <source>
        <dbReference type="SAM" id="MobiDB-lite"/>
    </source>
</evidence>
<feature type="signal peptide" evidence="2">
    <location>
        <begin position="1"/>
        <end position="30"/>
    </location>
</feature>